<protein>
    <submittedName>
        <fullName evidence="2">MaoC like domain-containing protein</fullName>
    </submittedName>
</protein>
<dbReference type="Pfam" id="PF01575">
    <property type="entry name" value="MaoC_dehydratas"/>
    <property type="match status" value="1"/>
</dbReference>
<evidence type="ECO:0000313" key="3">
    <source>
        <dbReference type="Proteomes" id="UP000192660"/>
    </source>
</evidence>
<gene>
    <name evidence="2" type="ORF">SAMN00768000_3019</name>
</gene>
<reference evidence="3" key="1">
    <citation type="submission" date="2017-04" db="EMBL/GenBank/DDBJ databases">
        <authorList>
            <person name="Varghese N."/>
            <person name="Submissions S."/>
        </authorList>
    </citation>
    <scope>NUCLEOTIDE SEQUENCE [LARGE SCALE GENOMIC DNA]</scope>
    <source>
        <strain evidence="3">DSM 9293</strain>
    </source>
</reference>
<dbReference type="RefSeq" id="WP_020374063.1">
    <property type="nucleotide sequence ID" value="NZ_FWWY01000001.1"/>
</dbReference>
<dbReference type="SUPFAM" id="SSF54637">
    <property type="entry name" value="Thioesterase/thiol ester dehydrase-isomerase"/>
    <property type="match status" value="1"/>
</dbReference>
<evidence type="ECO:0000259" key="1">
    <source>
        <dbReference type="Pfam" id="PF01575"/>
    </source>
</evidence>
<keyword evidence="3" id="KW-1185">Reference proteome</keyword>
<dbReference type="Proteomes" id="UP000192660">
    <property type="component" value="Unassembled WGS sequence"/>
</dbReference>
<dbReference type="STRING" id="28034.BFX07_10825"/>
<dbReference type="InterPro" id="IPR029069">
    <property type="entry name" value="HotDog_dom_sf"/>
</dbReference>
<dbReference type="AlphaFoldDB" id="A0A1W1WKC8"/>
<feature type="domain" description="MaoC-like" evidence="1">
    <location>
        <begin position="10"/>
        <end position="99"/>
    </location>
</feature>
<dbReference type="PANTHER" id="PTHR43841:SF3">
    <property type="entry name" value="(3R)-HYDROXYACYL-ACP DEHYDRATASE SUBUNIT HADB"/>
    <property type="match status" value="1"/>
</dbReference>
<dbReference type="EMBL" id="FWWY01000001">
    <property type="protein sequence ID" value="SMC06788.1"/>
    <property type="molecule type" value="Genomic_DNA"/>
</dbReference>
<accession>A0A1W1WKC8</accession>
<sequence length="131" mass="14771">MIPEKLGPWTKTISREQLIRYAAASGDFNPIHYDTEIAKQYNLPGVIVHGMLNMGLFDNLLTPLYAQGFVLQEFSARFRQIVRPNESLIFSGTVKRNEDETLHVTLSIQAADSDKPAVIGQAILRRLTRQS</sequence>
<name>A0A1W1WKC8_SULTA</name>
<dbReference type="Gene3D" id="3.10.129.10">
    <property type="entry name" value="Hotdog Thioesterase"/>
    <property type="match status" value="1"/>
</dbReference>
<evidence type="ECO:0000313" key="2">
    <source>
        <dbReference type="EMBL" id="SMC06788.1"/>
    </source>
</evidence>
<organism evidence="2 3">
    <name type="scientific">Sulfobacillus thermosulfidooxidans (strain DSM 9293 / VKM B-1269 / AT-1)</name>
    <dbReference type="NCBI Taxonomy" id="929705"/>
    <lineage>
        <taxon>Bacteria</taxon>
        <taxon>Bacillati</taxon>
        <taxon>Bacillota</taxon>
        <taxon>Clostridia</taxon>
        <taxon>Eubacteriales</taxon>
        <taxon>Clostridiales Family XVII. Incertae Sedis</taxon>
        <taxon>Sulfobacillus</taxon>
    </lineage>
</organism>
<proteinExistence type="predicted"/>
<dbReference type="OrthoDB" id="9801625at2"/>
<dbReference type="PANTHER" id="PTHR43841">
    <property type="entry name" value="3-HYDROXYACYL-THIOESTER DEHYDRATASE HTDX-RELATED"/>
    <property type="match status" value="1"/>
</dbReference>
<dbReference type="InterPro" id="IPR002539">
    <property type="entry name" value="MaoC-like_dom"/>
</dbReference>